<dbReference type="OrthoDB" id="9793856at2"/>
<reference evidence="1 2" key="1">
    <citation type="journal article" date="2014" name="Int. J. Syst. Evol. Microbiol.">
        <title>Brachybacterium ginsengisoli sp. nov., isolated from soil of a ginseng field.</title>
        <authorList>
            <person name="Hoang V.A."/>
            <person name="Kim Y.J."/>
            <person name="Nguyen N.L."/>
            <person name="Yang D.C."/>
        </authorList>
    </citation>
    <scope>NUCLEOTIDE SEQUENCE [LARGE SCALE GENOMIC DNA]</scope>
    <source>
        <strain evidence="1 2">DCY80</strain>
    </source>
</reference>
<dbReference type="SUPFAM" id="SSF48230">
    <property type="entry name" value="Chondroitin AC/alginate lyase"/>
    <property type="match status" value="1"/>
</dbReference>
<name>A0A291H038_9MICO</name>
<dbReference type="InterPro" id="IPR008929">
    <property type="entry name" value="Chondroitin_lyas"/>
</dbReference>
<evidence type="ECO:0000313" key="2">
    <source>
        <dbReference type="Proteomes" id="UP000217889"/>
    </source>
</evidence>
<dbReference type="EMBL" id="CP023564">
    <property type="protein sequence ID" value="ATG55823.1"/>
    <property type="molecule type" value="Genomic_DNA"/>
</dbReference>
<sequence length="643" mass="70382">MTPTVPTLRALLTPGARAALRPQGWQAAPPVEDRPAWSDLAASDVEHVLESARRWSDRAREDPPTLSLWHHYHATGERTPYETAQRGLLGNVGSAALALAVTDDDAWAAELADAIWRLCELSAWCLPSHYALPESGERPPLPQPGRDILDLSDGYVGGMLAAIDSVAGARLERTYPGLRARVHHEIRRRVLEPWRTEIYHWHGLDEVPNNWAPWIVSNVLVCAAVVEPSAEVLADDIGRALEILDRFRGGYSADGSCDEGATYWWWAGATLFEALVLLRQMSDGAIDGFAVDPVPAMSRFPMLMQIGTNSQVNYSDGAASLPPNASWHLLTRFGDLVGDQEVARHGRWMGRRHPFHLPEQLAPQFLRTLAELRDPGWALGPAAAGMPSSWYAPGTEVAVAREHAGDTSGWFIAAKGGHNDVSHNHNDVGGVIASLDGNPVLIDVGVGVYRRETFEPATRYGIWTMRSAYHSVPLPDGVEQSFGEEFAARSTTFADDGRTVVISMDLATAYPSEAELLRAERTVTMQRSATPGRDETPAESARGATLVLHDAWRFRAPRRMTLVLMTADRPELTGESEPDRHRTLRIGAAAATFDPTGFAVTTEAIPVDDPKLASVWGSHVHRTLVTQEAPALDGELRLEFARV</sequence>
<dbReference type="Gene3D" id="1.50.10.100">
    <property type="entry name" value="Chondroitin AC/alginate lyase"/>
    <property type="match status" value="1"/>
</dbReference>
<evidence type="ECO:0008006" key="3">
    <source>
        <dbReference type="Google" id="ProtNLM"/>
    </source>
</evidence>
<dbReference type="Gene3D" id="2.70.98.70">
    <property type="match status" value="1"/>
</dbReference>
<dbReference type="RefSeq" id="WP_096800283.1">
    <property type="nucleotide sequence ID" value="NZ_CP023564.1"/>
</dbReference>
<protein>
    <recommendedName>
        <fullName evidence="3">Heparinase</fullName>
    </recommendedName>
</protein>
<accession>A0A291H038</accession>
<proteinExistence type="predicted"/>
<dbReference type="AlphaFoldDB" id="A0A291H038"/>
<dbReference type="KEGG" id="bgg:CFK41_14340"/>
<keyword evidence="2" id="KW-1185">Reference proteome</keyword>
<gene>
    <name evidence="1" type="ORF">CFK41_14340</name>
</gene>
<evidence type="ECO:0000313" key="1">
    <source>
        <dbReference type="EMBL" id="ATG55823.1"/>
    </source>
</evidence>
<organism evidence="1 2">
    <name type="scientific">Brachybacterium ginsengisoli</name>
    <dbReference type="NCBI Taxonomy" id="1331682"/>
    <lineage>
        <taxon>Bacteria</taxon>
        <taxon>Bacillati</taxon>
        <taxon>Actinomycetota</taxon>
        <taxon>Actinomycetes</taxon>
        <taxon>Micrococcales</taxon>
        <taxon>Dermabacteraceae</taxon>
        <taxon>Brachybacterium</taxon>
    </lineage>
</organism>
<dbReference type="Proteomes" id="UP000217889">
    <property type="component" value="Chromosome"/>
</dbReference>